<dbReference type="PANTHER" id="PTHR43371">
    <property type="entry name" value="VITAMIN B12-DEPENDENT RIBONUCLEOTIDE REDUCTASE"/>
    <property type="match status" value="1"/>
</dbReference>
<dbReference type="Pfam" id="PF17975">
    <property type="entry name" value="RNR_Alpha"/>
    <property type="match status" value="1"/>
</dbReference>
<evidence type="ECO:0000259" key="7">
    <source>
        <dbReference type="Pfam" id="PF17975"/>
    </source>
</evidence>
<dbReference type="InterPro" id="IPR013345">
    <property type="entry name" value="RTP_Rdtase_AdoCbl-dep"/>
</dbReference>
<dbReference type="InterPro" id="IPR040763">
    <property type="entry name" value="RNR_alpha_hel"/>
</dbReference>
<evidence type="ECO:0000256" key="5">
    <source>
        <dbReference type="PIRSR" id="PIRSR613345-1"/>
    </source>
</evidence>
<dbReference type="GO" id="GO:0004748">
    <property type="term" value="F:ribonucleoside-diphosphate reductase activity, thioredoxin disulfide as acceptor"/>
    <property type="evidence" value="ECO:0007669"/>
    <property type="project" value="InterPro"/>
</dbReference>
<comment type="cofactor">
    <cofactor evidence="1">
        <name>adenosylcob(III)alamin</name>
        <dbReference type="ChEBI" id="CHEBI:18408"/>
    </cofactor>
</comment>
<evidence type="ECO:0000256" key="4">
    <source>
        <dbReference type="ARBA" id="ARBA00023285"/>
    </source>
</evidence>
<feature type="active site" evidence="5">
    <location>
        <position position="357"/>
    </location>
</feature>
<dbReference type="EMBL" id="MF431615">
    <property type="protein sequence ID" value="AYP28036.1"/>
    <property type="molecule type" value="Genomic_DNA"/>
</dbReference>
<dbReference type="Gene3D" id="3.20.70.20">
    <property type="match status" value="1"/>
</dbReference>
<evidence type="ECO:0000256" key="2">
    <source>
        <dbReference type="ARBA" id="ARBA00022628"/>
    </source>
</evidence>
<dbReference type="Gene3D" id="3.90.1390.10">
    <property type="entry name" value="b-12 dependent (class ii) ribonucleotide reductase, chain A, domain 3"/>
    <property type="match status" value="1"/>
</dbReference>
<feature type="active site" evidence="5">
    <location>
        <position position="355"/>
    </location>
</feature>
<feature type="disulfide bond" description="Redox-active" evidence="6">
    <location>
        <begin position="102"/>
        <end position="366"/>
    </location>
</feature>
<dbReference type="GO" id="GO:0006260">
    <property type="term" value="P:DNA replication"/>
    <property type="evidence" value="ECO:0007669"/>
    <property type="project" value="InterPro"/>
</dbReference>
<keyword evidence="6" id="KW-1015">Disulfide bond</keyword>
<evidence type="ECO:0000313" key="8">
    <source>
        <dbReference type="EMBL" id="AYP28036.1"/>
    </source>
</evidence>
<dbReference type="SUPFAM" id="SSF51998">
    <property type="entry name" value="PFL-like glycyl radical enzymes"/>
    <property type="match status" value="1"/>
</dbReference>
<proteinExistence type="predicted"/>
<dbReference type="NCBIfam" id="TIGR02505">
    <property type="entry name" value="RTPR"/>
    <property type="match status" value="1"/>
</dbReference>
<feature type="domain" description="Ribonucleotide reductase alpha-helical" evidence="7">
    <location>
        <begin position="12"/>
        <end position="89"/>
    </location>
</feature>
<dbReference type="Proteomes" id="UP000272148">
    <property type="component" value="Segment"/>
</dbReference>
<accession>A0A3G2YR71</accession>
<protein>
    <recommendedName>
        <fullName evidence="7">Ribonucleotide reductase alpha-helical domain-containing protein</fullName>
    </recommendedName>
</protein>
<dbReference type="InterPro" id="IPR050862">
    <property type="entry name" value="RdRp_reductase_class-2"/>
</dbReference>
<dbReference type="GO" id="GO:0031419">
    <property type="term" value="F:cobalamin binding"/>
    <property type="evidence" value="ECO:0007669"/>
    <property type="project" value="UniProtKB-KW"/>
</dbReference>
<dbReference type="GO" id="GO:0008998">
    <property type="term" value="F:ribonucleoside-triphosphate reductase (thioredoxin) activity"/>
    <property type="evidence" value="ECO:0007669"/>
    <property type="project" value="InterPro"/>
</dbReference>
<evidence type="ECO:0000256" key="6">
    <source>
        <dbReference type="PIRSR" id="PIRSR613345-2"/>
    </source>
</evidence>
<evidence type="ECO:0000256" key="1">
    <source>
        <dbReference type="ARBA" id="ARBA00001922"/>
    </source>
</evidence>
<sequence length="672" mass="75037">MTANYQEVSTRAEVVTRRTYNRPLNDEGTVFETWEQTVDRVIDHQRWLWERQQRAELNAIQEDELAELRQLMLKRKATTSGRTLWLGGTDVAKTREASQFNCSFGNVETVHDIVDAQHLLLQGCGVGFYPAVGILSGFTAPVEVQVVRSEKQKSDPKGAEDNVEAFYQEGGKTVWEVVVGDSAEAWAKSFGKLVAMKKRVDIIRLNYREIRAAGMRLKGYGWISSGDSDLSVAQTNICGILNDRAGQLLRHMDILDLLNHMGTVLSSRRSAEIAVLPVTNPEIDAFISAKKDFWLHGNEHRQQSNNSIMFDTKPTKWELSYIFDKIVEAGGSEPGFINAEAARKRAPWFKGVNPCAEILLGNKSFCNLVEVDWGKFLGDQGGLERAVWLAARANYRQTCVNLDDGILQRSWHELNEFLRLCGVGGTGIVKFLDHYTGRNNVASMLQSLRYQAHKGANSMAEEFGTPLAKAVTTVKPSGTLSKIMDTTEGVHKPLGKYIINNITFSKDDPIIGSLEAAGYKVFDKPFEPSSKLVAMPVCYDDVVFDKVETDRGVVEVNLESAVTQLERYKLLMDNYVDHNCSVTISYDPSEVPAIIEWILTNWDTYVGVSFIYRNDPTKTAEDLGYAYLPQEVITEEAYVAYTSQLKPLDLSGLTSDDDLVDEACATGACPIR</sequence>
<dbReference type="GO" id="GO:0000166">
    <property type="term" value="F:nucleotide binding"/>
    <property type="evidence" value="ECO:0007669"/>
    <property type="project" value="InterPro"/>
</dbReference>
<reference evidence="8" key="1">
    <citation type="journal article" date="2019" name="ISME J.">
        <title>Cobaviruses - a new globally distributed phage group infecting Rhodobacteraceae in marine ecosystems.</title>
        <authorList>
            <person name="Bischoff V."/>
            <person name="Bunk B."/>
            <person name="Meier-Kolthoff J.P."/>
            <person name="Sproer C."/>
            <person name="Poehlein A."/>
            <person name="Dogs M."/>
            <person name="Nguyen M."/>
            <person name="Petersen J."/>
            <person name="Daniel R."/>
            <person name="Overmann J."/>
            <person name="Goker M."/>
            <person name="Simon M."/>
            <person name="Brinkhoff T."/>
            <person name="Moraru C."/>
        </authorList>
    </citation>
    <scope>NUCLEOTIDE SEQUENCE</scope>
</reference>
<dbReference type="Gene3D" id="3.30.1620.10">
    <property type="entry name" value="b-12 dependent (class ii) ribonucleotide reductase, Chain A, Domain 2"/>
    <property type="match status" value="1"/>
</dbReference>
<keyword evidence="3" id="KW-0560">Oxidoreductase</keyword>
<name>A0A3G2YR71_9CAUD</name>
<organism evidence="8">
    <name type="scientific">Lentibacter phage vB_LenP_ICBM3</name>
    <dbReference type="NCBI Taxonomy" id="2301530"/>
    <lineage>
        <taxon>Viruses</taxon>
        <taxon>Duplodnaviria</taxon>
        <taxon>Heunggongvirae</taxon>
        <taxon>Uroviricota</taxon>
        <taxon>Caudoviricetes</taxon>
        <taxon>Zobellviridae</taxon>
        <taxon>Cobavirinae</taxon>
        <taxon>Siovirus</taxon>
        <taxon>Siovirus germanense</taxon>
    </lineage>
</organism>
<evidence type="ECO:0000256" key="3">
    <source>
        <dbReference type="ARBA" id="ARBA00023002"/>
    </source>
</evidence>
<keyword evidence="4" id="KW-0170">Cobalt</keyword>
<keyword evidence="2" id="KW-0846">Cobalamin</keyword>
<dbReference type="PANTHER" id="PTHR43371:SF1">
    <property type="entry name" value="RIBONUCLEOSIDE-DIPHOSPHATE REDUCTASE"/>
    <property type="match status" value="1"/>
</dbReference>